<protein>
    <submittedName>
        <fullName evidence="1">Uncharacterized protein</fullName>
    </submittedName>
</protein>
<dbReference type="EMBL" id="CAACVJ010000510">
    <property type="protein sequence ID" value="VEP17140.1"/>
    <property type="molecule type" value="Genomic_DNA"/>
</dbReference>
<proteinExistence type="predicted"/>
<organism evidence="1 2">
    <name type="scientific">Hyella patelloides LEGE 07179</name>
    <dbReference type="NCBI Taxonomy" id="945734"/>
    <lineage>
        <taxon>Bacteria</taxon>
        <taxon>Bacillati</taxon>
        <taxon>Cyanobacteriota</taxon>
        <taxon>Cyanophyceae</taxon>
        <taxon>Pleurocapsales</taxon>
        <taxon>Hyellaceae</taxon>
        <taxon>Hyella</taxon>
    </lineage>
</organism>
<dbReference type="RefSeq" id="WP_144875739.1">
    <property type="nucleotide sequence ID" value="NZ_LR214292.1"/>
</dbReference>
<reference evidence="1 2" key="1">
    <citation type="submission" date="2019-01" db="EMBL/GenBank/DDBJ databases">
        <authorList>
            <person name="Brito A."/>
        </authorList>
    </citation>
    <scope>NUCLEOTIDE SEQUENCE [LARGE SCALE GENOMIC DNA]</scope>
    <source>
        <strain evidence="1">1</strain>
    </source>
</reference>
<evidence type="ECO:0000313" key="1">
    <source>
        <dbReference type="EMBL" id="VEP17140.1"/>
    </source>
</evidence>
<dbReference type="AlphaFoldDB" id="A0A563W0F2"/>
<gene>
    <name evidence="1" type="ORF">H1P_5580001</name>
</gene>
<sequence>MVREELANLHKDDDSEYMKADREFFNQNPDKDFYVRKRFKGEMIPGNPPNVIVRQLAPGFRNRLPCFKDPITKQDIVEMTRELKYHQDLIALEQMVQHKGKAKKSKNVNKGFGKI</sequence>
<keyword evidence="2" id="KW-1185">Reference proteome</keyword>
<evidence type="ECO:0000313" key="2">
    <source>
        <dbReference type="Proteomes" id="UP000320055"/>
    </source>
</evidence>
<accession>A0A563W0F2</accession>
<name>A0A563W0F2_9CYAN</name>
<dbReference type="Proteomes" id="UP000320055">
    <property type="component" value="Unassembled WGS sequence"/>
</dbReference>